<feature type="compositionally biased region" description="Polar residues" evidence="3">
    <location>
        <begin position="883"/>
        <end position="893"/>
    </location>
</feature>
<evidence type="ECO:0000256" key="1">
    <source>
        <dbReference type="PROSITE-ProRule" id="PRU00339"/>
    </source>
</evidence>
<reference evidence="5" key="2">
    <citation type="submission" date="2023-04" db="EMBL/GenBank/DDBJ databases">
        <authorList>
            <person name="Bu L."/>
            <person name="Lu L."/>
            <person name="Laidemitt M.R."/>
            <person name="Zhang S.M."/>
            <person name="Mutuku M."/>
            <person name="Mkoji G."/>
            <person name="Steinauer M."/>
            <person name="Loker E.S."/>
        </authorList>
    </citation>
    <scope>NUCLEOTIDE SEQUENCE</scope>
    <source>
        <strain evidence="5">KasaAsao</strain>
        <tissue evidence="5">Whole Snail</tissue>
    </source>
</reference>
<sequence>MEKYAILNTSLLRTLSLPSLAEGNETISEVEEINEVKSLREQGIHAAKTSDFDEAVQFYTEALEIDSENLSVLQARALAYLEQGKNAEALADAESILALDSENAKGCLLQGIAYKRLNMLKASLDALLCALDLDPNNADKISDHLASTVVRMCQTTVRLDENFLAMNAYEKLCELGVILYQNKKYEAAISVLDAARKIQTNQKGITLRVLLTLANAHSQLMHVDTAISLFRETWGLALANHDHAYQTKCLVNIATLHLSNGDTHMAIIFYEKLLHLEAELAEESGHQGSLPDYWTKELQCGLHLNLSIAYKTVGNLASAVVHAKKYMRLAETLNLETKMVADSHHNVGVLNEIIGNYQEAIQSYNVFLQKSQATCNQKSIGQAYGCLASVHAALKKYSLALGFHKQHLAIATELKDRKMMAVAHEMFADTLCLMDDFNQALEHYTQVLNLCRNVDNSSVARAQCKMAAAYKNMGQTQYSLYYCKEALSLAERFGFTDLEILAEYYKACILKDSSQFVETDEAQKIFMKLIPYLEEKISKHIEENSFCPEVYEEQLSQCYDGMQTILSAMSNKLACLQYAEAQRKRTVISLPNFQSTCRAGNHSLDLMLEVWGTDHMNRIVSSQNATVLYYSLLDNILLLWVLSPGHGVTRFYSTKGSSQNLTKKITDLLQDIKSGWNTAELLTTSESRALPSKLPDKYFVQVKKLCDDDENLSSKKRGRPALMLLYELLINPVSDILDKLEVGSHLVIIPDKQLKWCPFGALTDRENKSLSDRFHISYVPCLMLLDRVVQNELSSLSLQDELETQRRLACLGGVVKYCMESSGETLSQYDTSTEDLEAETKINLREVSNPRLLAHRSQSSAGLKLTSKSDSNQISLPGHTSKKSGTNQNNSDPSFVLLPGQKMLAVHTYITNVYLHRTKDSSRQKMLAVHTYTTLCSDTWTHTDIISSTHDVTAYKQISDQRNALVFGCPNVHPSIRLHNKEWKPKSHLEKADAELSLVAGCLGTDKVVGDNSTRHELLSRLETAELVHIATWACLQEGWLLVTPDVIKEDSDDSSHLVTVTDILSLKLRAKLVVLSTSGLSAARTDQECPMKLANAFLSAGATSVLVCVWPIADDMLHTFFFHFYYTLQKSAFISEALSNGVKAIREHKRRSHVCHWAGFKLIGKDTKISLSEIRHAELDQLIDSCERQVEEESVQPVLNLPEDVPSVPAKEENIELLQRQVKSLLQNCYKGPQVIPCLIDLMDAALKRLHTPENNSQLCVLNNELASDTKALELLKWLGFHFQPKGTQLTEPYVVFPHWNTDKLLIPTYDVLRAAKELSSSSSCVTALCETLPLPQDNISNLIDLLCITKHAPEIQLKVTDLTVQPLWHNPRTKSLLTSTGYHQVGLLLTFNMTPDHKELLVAMLQFLLAFSCYKSPVLLFKLDVKLLGRNSEIKDSSNDCPKLPTLMPLLLPRNKLKMSTPWLSVVEQKDEMPEKMKLAKSLTNLNEEYQGHMEKAKTWHQISLAAQSKAAKERPAMTPKHKVKVKAGASPSQQRVPVDFEKELTPRTINQRREYSHFILQERLAQVNQRKKDGLIKLYLPYIHS</sequence>
<dbReference type="Pfam" id="PF12770">
    <property type="entry name" value="CHAT"/>
    <property type="match status" value="2"/>
</dbReference>
<evidence type="ECO:0000256" key="2">
    <source>
        <dbReference type="SAM" id="Coils"/>
    </source>
</evidence>
<feature type="coiled-coil region" evidence="2">
    <location>
        <begin position="1177"/>
        <end position="1229"/>
    </location>
</feature>
<feature type="repeat" description="TPR" evidence="1">
    <location>
        <begin position="36"/>
        <end position="69"/>
    </location>
</feature>
<name>A0AAD8FI91_BIOPF</name>
<feature type="region of interest" description="Disordered" evidence="3">
    <location>
        <begin position="857"/>
        <end position="894"/>
    </location>
</feature>
<keyword evidence="1" id="KW-0802">TPR repeat</keyword>
<evidence type="ECO:0000313" key="6">
    <source>
        <dbReference type="Proteomes" id="UP001233172"/>
    </source>
</evidence>
<keyword evidence="2" id="KW-0175">Coiled coil</keyword>
<proteinExistence type="predicted"/>
<evidence type="ECO:0000256" key="3">
    <source>
        <dbReference type="SAM" id="MobiDB-lite"/>
    </source>
</evidence>
<feature type="region of interest" description="Disordered" evidence="3">
    <location>
        <begin position="1514"/>
        <end position="1537"/>
    </location>
</feature>
<feature type="domain" description="CHAT" evidence="4">
    <location>
        <begin position="946"/>
        <end position="1166"/>
    </location>
</feature>
<dbReference type="InterPro" id="IPR019734">
    <property type="entry name" value="TPR_rpt"/>
</dbReference>
<feature type="compositionally biased region" description="Polar residues" evidence="3">
    <location>
        <begin position="857"/>
        <end position="875"/>
    </location>
</feature>
<dbReference type="SMART" id="SM00028">
    <property type="entry name" value="TPR"/>
    <property type="match status" value="10"/>
</dbReference>
<dbReference type="SUPFAM" id="SSF48452">
    <property type="entry name" value="TPR-like"/>
    <property type="match status" value="3"/>
</dbReference>
<evidence type="ECO:0000313" key="5">
    <source>
        <dbReference type="EMBL" id="KAK0066017.1"/>
    </source>
</evidence>
<evidence type="ECO:0000259" key="4">
    <source>
        <dbReference type="Pfam" id="PF12770"/>
    </source>
</evidence>
<protein>
    <submittedName>
        <fullName evidence="5">Tetratricopeptide repeat protein 28</fullName>
    </submittedName>
</protein>
<comment type="caution">
    <text evidence="5">The sequence shown here is derived from an EMBL/GenBank/DDBJ whole genome shotgun (WGS) entry which is preliminary data.</text>
</comment>
<dbReference type="Pfam" id="PF13424">
    <property type="entry name" value="TPR_12"/>
    <property type="match status" value="1"/>
</dbReference>
<reference evidence="5" key="1">
    <citation type="journal article" date="2023" name="PLoS Negl. Trop. Dis.">
        <title>A genome sequence for Biomphalaria pfeifferi, the major vector snail for the human-infecting parasite Schistosoma mansoni.</title>
        <authorList>
            <person name="Bu L."/>
            <person name="Lu L."/>
            <person name="Laidemitt M.R."/>
            <person name="Zhang S.M."/>
            <person name="Mutuku M."/>
            <person name="Mkoji G."/>
            <person name="Steinauer M."/>
            <person name="Loker E.S."/>
        </authorList>
    </citation>
    <scope>NUCLEOTIDE SEQUENCE</scope>
    <source>
        <strain evidence="5">KasaAsao</strain>
    </source>
</reference>
<dbReference type="Proteomes" id="UP001233172">
    <property type="component" value="Unassembled WGS sequence"/>
</dbReference>
<dbReference type="PROSITE" id="PS50005">
    <property type="entry name" value="TPR"/>
    <property type="match status" value="1"/>
</dbReference>
<dbReference type="InterPro" id="IPR024983">
    <property type="entry name" value="CHAT_dom"/>
</dbReference>
<gene>
    <name evidence="5" type="ORF">Bpfe_004814</name>
</gene>
<organism evidence="5 6">
    <name type="scientific">Biomphalaria pfeifferi</name>
    <name type="common">Bloodfluke planorb</name>
    <name type="synonym">Freshwater snail</name>
    <dbReference type="NCBI Taxonomy" id="112525"/>
    <lineage>
        <taxon>Eukaryota</taxon>
        <taxon>Metazoa</taxon>
        <taxon>Spiralia</taxon>
        <taxon>Lophotrochozoa</taxon>
        <taxon>Mollusca</taxon>
        <taxon>Gastropoda</taxon>
        <taxon>Heterobranchia</taxon>
        <taxon>Euthyneura</taxon>
        <taxon>Panpulmonata</taxon>
        <taxon>Hygrophila</taxon>
        <taxon>Lymnaeoidea</taxon>
        <taxon>Planorbidae</taxon>
        <taxon>Biomphalaria</taxon>
    </lineage>
</organism>
<keyword evidence="6" id="KW-1185">Reference proteome</keyword>
<dbReference type="PANTHER" id="PTHR10098">
    <property type="entry name" value="RAPSYN-RELATED"/>
    <property type="match status" value="1"/>
</dbReference>
<feature type="domain" description="CHAT" evidence="4">
    <location>
        <begin position="721"/>
        <end position="788"/>
    </location>
</feature>
<dbReference type="InterPro" id="IPR011990">
    <property type="entry name" value="TPR-like_helical_dom_sf"/>
</dbReference>
<dbReference type="Gene3D" id="1.25.40.10">
    <property type="entry name" value="Tetratricopeptide repeat domain"/>
    <property type="match status" value="4"/>
</dbReference>
<accession>A0AAD8FI91</accession>
<dbReference type="EMBL" id="JASAOG010000012">
    <property type="protein sequence ID" value="KAK0066017.1"/>
    <property type="molecule type" value="Genomic_DNA"/>
</dbReference>
<dbReference type="PANTHER" id="PTHR10098:SF108">
    <property type="entry name" value="TETRATRICOPEPTIDE REPEAT PROTEIN 28"/>
    <property type="match status" value="1"/>
</dbReference>